<protein>
    <submittedName>
        <fullName evidence="1">Uncharacterized protein</fullName>
    </submittedName>
</protein>
<reference evidence="1 2" key="1">
    <citation type="submission" date="2024-03" db="EMBL/GenBank/DDBJ databases">
        <title>A high-quality draft genome sequence of Diaporthe vaccinii, a causative agent of upright dieback and viscid rot disease in cranberry plants.</title>
        <authorList>
            <person name="Sarrasin M."/>
            <person name="Lang B.F."/>
            <person name="Burger G."/>
        </authorList>
    </citation>
    <scope>NUCLEOTIDE SEQUENCE [LARGE SCALE GENOMIC DNA]</scope>
    <source>
        <strain evidence="1 2">IS7</strain>
    </source>
</reference>
<organism evidence="1 2">
    <name type="scientific">Diaporthe vaccinii</name>
    <dbReference type="NCBI Taxonomy" id="105482"/>
    <lineage>
        <taxon>Eukaryota</taxon>
        <taxon>Fungi</taxon>
        <taxon>Dikarya</taxon>
        <taxon>Ascomycota</taxon>
        <taxon>Pezizomycotina</taxon>
        <taxon>Sordariomycetes</taxon>
        <taxon>Sordariomycetidae</taxon>
        <taxon>Diaporthales</taxon>
        <taxon>Diaporthaceae</taxon>
        <taxon>Diaporthe</taxon>
        <taxon>Diaporthe eres species complex</taxon>
    </lineage>
</organism>
<sequence>MPSLECNPPFKERRCVTHTIIRTLRRRHHRSRKDSPVCLTGLPQPGYEIMLPSSCGSSSPPRSHALPNTLVYTQPSSKDGEALLAGVGVG</sequence>
<proteinExistence type="predicted"/>
<evidence type="ECO:0000313" key="1">
    <source>
        <dbReference type="EMBL" id="KAL2286064.1"/>
    </source>
</evidence>
<name>A0ABR4EUF1_9PEZI</name>
<evidence type="ECO:0000313" key="2">
    <source>
        <dbReference type="Proteomes" id="UP001600888"/>
    </source>
</evidence>
<comment type="caution">
    <text evidence="1">The sequence shown here is derived from an EMBL/GenBank/DDBJ whole genome shotgun (WGS) entry which is preliminary data.</text>
</comment>
<keyword evidence="2" id="KW-1185">Reference proteome</keyword>
<gene>
    <name evidence="1" type="ORF">FJTKL_07301</name>
</gene>
<accession>A0ABR4EUF1</accession>
<dbReference type="Proteomes" id="UP001600888">
    <property type="component" value="Unassembled WGS sequence"/>
</dbReference>
<dbReference type="EMBL" id="JBAWTH010000026">
    <property type="protein sequence ID" value="KAL2286064.1"/>
    <property type="molecule type" value="Genomic_DNA"/>
</dbReference>